<dbReference type="GO" id="GO:0005096">
    <property type="term" value="F:GTPase activator activity"/>
    <property type="evidence" value="ECO:0007669"/>
    <property type="project" value="UniProtKB-KW"/>
</dbReference>
<keyword evidence="4" id="KW-1185">Reference proteome</keyword>
<dbReference type="VEuPathDB" id="VectorBase:HLOH_043040"/>
<feature type="domain" description="Rap-GAP" evidence="2">
    <location>
        <begin position="1"/>
        <end position="185"/>
    </location>
</feature>
<dbReference type="InterPro" id="IPR050989">
    <property type="entry name" value="Rap1_Ran_GAP"/>
</dbReference>
<evidence type="ECO:0000313" key="3">
    <source>
        <dbReference type="EMBL" id="KAH9368141.1"/>
    </source>
</evidence>
<dbReference type="EMBL" id="JABSTR010000004">
    <property type="protein sequence ID" value="KAH9368141.1"/>
    <property type="molecule type" value="Genomic_DNA"/>
</dbReference>
<keyword evidence="1" id="KW-0343">GTPase activation</keyword>
<organism evidence="3 4">
    <name type="scientific">Haemaphysalis longicornis</name>
    <name type="common">Bush tick</name>
    <dbReference type="NCBI Taxonomy" id="44386"/>
    <lineage>
        <taxon>Eukaryota</taxon>
        <taxon>Metazoa</taxon>
        <taxon>Ecdysozoa</taxon>
        <taxon>Arthropoda</taxon>
        <taxon>Chelicerata</taxon>
        <taxon>Arachnida</taxon>
        <taxon>Acari</taxon>
        <taxon>Parasitiformes</taxon>
        <taxon>Ixodida</taxon>
        <taxon>Ixodoidea</taxon>
        <taxon>Ixodidae</taxon>
        <taxon>Haemaphysalinae</taxon>
        <taxon>Haemaphysalis</taxon>
    </lineage>
</organism>
<dbReference type="Gene3D" id="3.40.50.11210">
    <property type="entry name" value="Rap/Ran-GAP"/>
    <property type="match status" value="1"/>
</dbReference>
<gene>
    <name evidence="3" type="ORF">HPB48_018826</name>
</gene>
<dbReference type="InterPro" id="IPR000331">
    <property type="entry name" value="Rap/Ran_GAP_dom"/>
</dbReference>
<dbReference type="AlphaFoldDB" id="A0A9J6FYK1"/>
<dbReference type="InterPro" id="IPR035974">
    <property type="entry name" value="Rap/Ran-GAP_sf"/>
</dbReference>
<evidence type="ECO:0000313" key="4">
    <source>
        <dbReference type="Proteomes" id="UP000821853"/>
    </source>
</evidence>
<dbReference type="Proteomes" id="UP000821853">
    <property type="component" value="Chromosome 2"/>
</dbReference>
<dbReference type="PANTHER" id="PTHR15711">
    <property type="entry name" value="RAP GTPASE-ACTIVATING PROTEIN"/>
    <property type="match status" value="1"/>
</dbReference>
<reference evidence="3 4" key="1">
    <citation type="journal article" date="2020" name="Cell">
        <title>Large-Scale Comparative Analyses of Tick Genomes Elucidate Their Genetic Diversity and Vector Capacities.</title>
        <authorList>
            <consortium name="Tick Genome and Microbiome Consortium (TIGMIC)"/>
            <person name="Jia N."/>
            <person name="Wang J."/>
            <person name="Shi W."/>
            <person name="Du L."/>
            <person name="Sun Y."/>
            <person name="Zhan W."/>
            <person name="Jiang J.F."/>
            <person name="Wang Q."/>
            <person name="Zhang B."/>
            <person name="Ji P."/>
            <person name="Bell-Sakyi L."/>
            <person name="Cui X.M."/>
            <person name="Yuan T.T."/>
            <person name="Jiang B.G."/>
            <person name="Yang W.F."/>
            <person name="Lam T.T."/>
            <person name="Chang Q.C."/>
            <person name="Ding S.J."/>
            <person name="Wang X.J."/>
            <person name="Zhu J.G."/>
            <person name="Ruan X.D."/>
            <person name="Zhao L."/>
            <person name="Wei J.T."/>
            <person name="Ye R.Z."/>
            <person name="Que T.C."/>
            <person name="Du C.H."/>
            <person name="Zhou Y.H."/>
            <person name="Cheng J.X."/>
            <person name="Dai P.F."/>
            <person name="Guo W.B."/>
            <person name="Han X.H."/>
            <person name="Huang E.J."/>
            <person name="Li L.F."/>
            <person name="Wei W."/>
            <person name="Gao Y.C."/>
            <person name="Liu J.Z."/>
            <person name="Shao H.Z."/>
            <person name="Wang X."/>
            <person name="Wang C.C."/>
            <person name="Yang T.C."/>
            <person name="Huo Q.B."/>
            <person name="Li W."/>
            <person name="Chen H.Y."/>
            <person name="Chen S.E."/>
            <person name="Zhou L.G."/>
            <person name="Ni X.B."/>
            <person name="Tian J.H."/>
            <person name="Sheng Y."/>
            <person name="Liu T."/>
            <person name="Pan Y.S."/>
            <person name="Xia L.Y."/>
            <person name="Li J."/>
            <person name="Zhao F."/>
            <person name="Cao W.C."/>
        </authorList>
    </citation>
    <scope>NUCLEOTIDE SEQUENCE [LARGE SCALE GENOMIC DNA]</scope>
    <source>
        <strain evidence="3">HaeL-2018</strain>
    </source>
</reference>
<name>A0A9J6FYK1_HAELO</name>
<sequence>MTARLALDASGSWARLELSSAGRLGREASACPPLLSNERCFHALPPRQGAPRFDKYKGGLDTVHDLTGTESVYTAWKSIEIMFHVSTMLPHEEHDPQKLQKKRHIGNDIVCVVFLEADNTLFSPACIKSHFLHVFIVVRASPSKPLGSHTVYETPNPEVAAVFTSRQNLTPVDRSRGNGSQRSYI</sequence>
<dbReference type="PROSITE" id="PS50085">
    <property type="entry name" value="RAPGAP"/>
    <property type="match status" value="1"/>
</dbReference>
<dbReference type="SUPFAM" id="SSF111347">
    <property type="entry name" value="Rap/Ran-GAP"/>
    <property type="match status" value="1"/>
</dbReference>
<dbReference type="OrthoDB" id="5797019at2759"/>
<comment type="caution">
    <text evidence="3">The sequence shown here is derived from an EMBL/GenBank/DDBJ whole genome shotgun (WGS) entry which is preliminary data.</text>
</comment>
<evidence type="ECO:0000256" key="1">
    <source>
        <dbReference type="ARBA" id="ARBA00022468"/>
    </source>
</evidence>
<dbReference type="PANTHER" id="PTHR15711:SF25">
    <property type="entry name" value="RADISH, ISOFORM I"/>
    <property type="match status" value="1"/>
</dbReference>
<proteinExistence type="predicted"/>
<dbReference type="GO" id="GO:0005737">
    <property type="term" value="C:cytoplasm"/>
    <property type="evidence" value="ECO:0007669"/>
    <property type="project" value="TreeGrafter"/>
</dbReference>
<accession>A0A9J6FYK1</accession>
<protein>
    <recommendedName>
        <fullName evidence="2">Rap-GAP domain-containing protein</fullName>
    </recommendedName>
</protein>
<dbReference type="GO" id="GO:0051056">
    <property type="term" value="P:regulation of small GTPase mediated signal transduction"/>
    <property type="evidence" value="ECO:0007669"/>
    <property type="project" value="InterPro"/>
</dbReference>
<dbReference type="Pfam" id="PF02145">
    <property type="entry name" value="Rap_GAP"/>
    <property type="match status" value="1"/>
</dbReference>
<evidence type="ECO:0000259" key="2">
    <source>
        <dbReference type="PROSITE" id="PS50085"/>
    </source>
</evidence>